<feature type="transmembrane region" description="Helical" evidence="2">
    <location>
        <begin position="459"/>
        <end position="479"/>
    </location>
</feature>
<dbReference type="OrthoDB" id="2307220at2"/>
<dbReference type="Proteomes" id="UP000306912">
    <property type="component" value="Unassembled WGS sequence"/>
</dbReference>
<reference evidence="4 5" key="1">
    <citation type="submission" date="2019-05" db="EMBL/GenBank/DDBJ databases">
        <title>Culicoidintestinum kansasii gen. nov., sp. nov. from the gastrointestinal tract of the biting midge, Culicoides sonorensis.</title>
        <authorList>
            <person name="Neupane S."/>
            <person name="Ghosh A."/>
            <person name="Gunther S."/>
            <person name="Martin K."/>
            <person name="Zurek L."/>
        </authorList>
    </citation>
    <scope>NUCLEOTIDE SEQUENCE [LARGE SCALE GENOMIC DNA]</scope>
    <source>
        <strain evidence="4 5">CS-1</strain>
    </source>
</reference>
<dbReference type="Gene3D" id="2.60.40.10">
    <property type="entry name" value="Immunoglobulins"/>
    <property type="match status" value="1"/>
</dbReference>
<dbReference type="InterPro" id="IPR009459">
    <property type="entry name" value="MucBP_dom"/>
</dbReference>
<evidence type="ECO:0000256" key="1">
    <source>
        <dbReference type="ARBA" id="ARBA00022737"/>
    </source>
</evidence>
<keyword evidence="2" id="KW-1133">Transmembrane helix</keyword>
<organism evidence="4 5">
    <name type="scientific">Culicoidibacter larvae</name>
    <dbReference type="NCBI Taxonomy" id="2579976"/>
    <lineage>
        <taxon>Bacteria</taxon>
        <taxon>Bacillati</taxon>
        <taxon>Bacillota</taxon>
        <taxon>Culicoidibacteria</taxon>
        <taxon>Culicoidibacterales</taxon>
        <taxon>Culicoidibacteraceae</taxon>
        <taxon>Culicoidibacter</taxon>
    </lineage>
</organism>
<name>A0A5R8Q834_9FIRM</name>
<comment type="caution">
    <text evidence="4">The sequence shown here is derived from an EMBL/GenBank/DDBJ whole genome shotgun (WGS) entry which is preliminary data.</text>
</comment>
<dbReference type="Gene3D" id="3.10.20.320">
    <property type="entry name" value="Putative peptidoglycan bound protein (lpxtg motif)"/>
    <property type="match status" value="1"/>
</dbReference>
<dbReference type="InParanoid" id="A0A5R8Q834"/>
<keyword evidence="1" id="KW-0677">Repeat</keyword>
<dbReference type="EMBL" id="VBWP01000010">
    <property type="protein sequence ID" value="TLG71748.1"/>
    <property type="molecule type" value="Genomic_DNA"/>
</dbReference>
<dbReference type="AlphaFoldDB" id="A0A5R8Q834"/>
<protein>
    <recommendedName>
        <fullName evidence="3">MucBP domain-containing protein</fullName>
    </recommendedName>
</protein>
<evidence type="ECO:0000313" key="5">
    <source>
        <dbReference type="Proteomes" id="UP000306912"/>
    </source>
</evidence>
<feature type="domain" description="MucBP" evidence="3">
    <location>
        <begin position="379"/>
        <end position="444"/>
    </location>
</feature>
<accession>A0A5R8Q834</accession>
<evidence type="ECO:0000259" key="3">
    <source>
        <dbReference type="Pfam" id="PF06458"/>
    </source>
</evidence>
<evidence type="ECO:0000313" key="4">
    <source>
        <dbReference type="EMBL" id="TLG71748.1"/>
    </source>
</evidence>
<dbReference type="InterPro" id="IPR013783">
    <property type="entry name" value="Ig-like_fold"/>
</dbReference>
<gene>
    <name evidence="4" type="ORF">FEZ08_10080</name>
</gene>
<keyword evidence="2" id="KW-0472">Membrane</keyword>
<keyword evidence="2" id="KW-0812">Transmembrane</keyword>
<evidence type="ECO:0000256" key="2">
    <source>
        <dbReference type="SAM" id="Phobius"/>
    </source>
</evidence>
<sequence>MKGECFVKKIMITTIFVLSLGFMTLFNTTSVFAGGSSHGAVIEGIETSAEYGHVLDYNNTNEVLERINYISYIRDWNAGSYKFYTMSPDNGTQLIKKGTLRLETGVGNTATSLADIYSAYGVNIKLYVTSDGTTFSEVTGELDAKGYYANDVDLKGYYVEYEMTRDTILDLSVALYVTHEIRIDYDKLTPAQKAGTEGLAQWLDSKSANAAATPNYQRIFIVNPEISGTVKYQQLADQADMPVWDQATVIADVPVDLLRADGSIIASTKTDANGRFVFSNQLDNATGFNLANSSEQLYISIDGQGMKEWQVVAGTSVVLTDDLALGTIIDVSKSQTDFDFAMSKTDWKSGYTNHDLKGENALGSQFILTNFEKAQDVSTVTAHYLDESGNILADAKKMSGPVNAAYQTEKLDIDGYEFKMMDPLSAAVSGTFKQNHQDVIYIYTKVPGTNVLPETGSGYVEGVLGGMLFLISGSAYVIINSKRK</sequence>
<proteinExistence type="predicted"/>
<keyword evidence="5" id="KW-1185">Reference proteome</keyword>
<dbReference type="Pfam" id="PF06458">
    <property type="entry name" value="MucBP"/>
    <property type="match status" value="1"/>
</dbReference>